<keyword evidence="3 6" id="KW-1133">Transmembrane helix</keyword>
<evidence type="ECO:0000313" key="7">
    <source>
        <dbReference type="EMBL" id="CAF4188794.1"/>
    </source>
</evidence>
<comment type="caution">
    <text evidence="7">The sequence shown here is derived from an EMBL/GenBank/DDBJ whole genome shotgun (WGS) entry which is preliminary data.</text>
</comment>
<evidence type="ECO:0000256" key="1">
    <source>
        <dbReference type="ARBA" id="ARBA00004141"/>
    </source>
</evidence>
<evidence type="ECO:0000256" key="6">
    <source>
        <dbReference type="SAM" id="Phobius"/>
    </source>
</evidence>
<gene>
    <name evidence="7" type="ORF">OXD698_LOCUS40165</name>
</gene>
<protein>
    <recommendedName>
        <fullName evidence="9">Formate/nitrite transporter</fullName>
    </recommendedName>
</protein>
<sequence length="78" mass="8560">MGMILGANLSIGKYIACVMIPVTLGNILGGGLFVGVTYWYLYLIEKVDTELKIDSKLPVNNTDEIIGKNETIVEIQEL</sequence>
<dbReference type="PANTHER" id="PTHR30520:SF6">
    <property type="entry name" value="FORMATE_NITRATE FAMILY TRANSPORTER (EUROFUNG)"/>
    <property type="match status" value="1"/>
</dbReference>
<dbReference type="GO" id="GO:0005886">
    <property type="term" value="C:plasma membrane"/>
    <property type="evidence" value="ECO:0007669"/>
    <property type="project" value="TreeGrafter"/>
</dbReference>
<evidence type="ECO:0000256" key="2">
    <source>
        <dbReference type="ARBA" id="ARBA00022692"/>
    </source>
</evidence>
<dbReference type="InterPro" id="IPR023271">
    <property type="entry name" value="Aquaporin-like"/>
</dbReference>
<comment type="subcellular location">
    <subcellularLocation>
        <location evidence="1">Membrane</location>
        <topology evidence="1">Multi-pass membrane protein</topology>
    </subcellularLocation>
</comment>
<proteinExistence type="inferred from homology"/>
<reference evidence="7" key="1">
    <citation type="submission" date="2021-02" db="EMBL/GenBank/DDBJ databases">
        <authorList>
            <person name="Nowell W R."/>
        </authorList>
    </citation>
    <scope>NUCLEOTIDE SEQUENCE</scope>
</reference>
<evidence type="ECO:0000313" key="8">
    <source>
        <dbReference type="Proteomes" id="UP000663844"/>
    </source>
</evidence>
<dbReference type="InterPro" id="IPR000292">
    <property type="entry name" value="For/NO2_transpt"/>
</dbReference>
<comment type="similarity">
    <text evidence="5">Belongs to the FNT transporter (TC 1.A.16) family.</text>
</comment>
<organism evidence="7 8">
    <name type="scientific">Adineta steineri</name>
    <dbReference type="NCBI Taxonomy" id="433720"/>
    <lineage>
        <taxon>Eukaryota</taxon>
        <taxon>Metazoa</taxon>
        <taxon>Spiralia</taxon>
        <taxon>Gnathifera</taxon>
        <taxon>Rotifera</taxon>
        <taxon>Eurotatoria</taxon>
        <taxon>Bdelloidea</taxon>
        <taxon>Adinetida</taxon>
        <taxon>Adinetidae</taxon>
        <taxon>Adineta</taxon>
    </lineage>
</organism>
<dbReference type="GO" id="GO:0015707">
    <property type="term" value="P:nitrite transport"/>
    <property type="evidence" value="ECO:0007669"/>
    <property type="project" value="TreeGrafter"/>
</dbReference>
<dbReference type="PANTHER" id="PTHR30520">
    <property type="entry name" value="FORMATE TRANSPORTER-RELATED"/>
    <property type="match status" value="1"/>
</dbReference>
<evidence type="ECO:0000256" key="5">
    <source>
        <dbReference type="ARBA" id="ARBA00049660"/>
    </source>
</evidence>
<keyword evidence="2 6" id="KW-0812">Transmembrane</keyword>
<evidence type="ECO:0000256" key="3">
    <source>
        <dbReference type="ARBA" id="ARBA00022989"/>
    </source>
</evidence>
<keyword evidence="4 6" id="KW-0472">Membrane</keyword>
<dbReference type="GO" id="GO:0015513">
    <property type="term" value="F:high-affinity secondary active nitrite transmembrane transporter activity"/>
    <property type="evidence" value="ECO:0007669"/>
    <property type="project" value="TreeGrafter"/>
</dbReference>
<dbReference type="AlphaFoldDB" id="A0A820AUQ2"/>
<accession>A0A820AUQ2</accession>
<feature type="transmembrane region" description="Helical" evidence="6">
    <location>
        <begin position="12"/>
        <end position="41"/>
    </location>
</feature>
<evidence type="ECO:0008006" key="9">
    <source>
        <dbReference type="Google" id="ProtNLM"/>
    </source>
</evidence>
<evidence type="ECO:0000256" key="4">
    <source>
        <dbReference type="ARBA" id="ARBA00023136"/>
    </source>
</evidence>
<dbReference type="Proteomes" id="UP000663844">
    <property type="component" value="Unassembled WGS sequence"/>
</dbReference>
<name>A0A820AUQ2_9BILA</name>
<dbReference type="Gene3D" id="1.20.1080.10">
    <property type="entry name" value="Glycerol uptake facilitator protein"/>
    <property type="match status" value="1"/>
</dbReference>
<dbReference type="EMBL" id="CAJOAZ010008661">
    <property type="protein sequence ID" value="CAF4188794.1"/>
    <property type="molecule type" value="Genomic_DNA"/>
</dbReference>